<proteinExistence type="predicted"/>
<sequence>MDAEGLSLFGSNEKLATALYVITHAVNDEKTTSEKVIDILKGTISFIPVPNGFYWGDVAVSIANLHNLSVEFDRLRDLV</sequence>
<keyword evidence="2" id="KW-1185">Reference proteome</keyword>
<comment type="caution">
    <text evidence="1">The sequence shown here is derived from an EMBL/GenBank/DDBJ whole genome shotgun (WGS) entry which is preliminary data.</text>
</comment>
<dbReference type="EMBL" id="SLWV01000033">
    <property type="protein sequence ID" value="TCO69264.1"/>
    <property type="molecule type" value="Genomic_DNA"/>
</dbReference>
<organism evidence="1 2">
    <name type="scientific">Marinisporobacter balticus</name>
    <dbReference type="NCBI Taxonomy" id="2018667"/>
    <lineage>
        <taxon>Bacteria</taxon>
        <taxon>Bacillati</taxon>
        <taxon>Bacillota</taxon>
        <taxon>Clostridia</taxon>
        <taxon>Peptostreptococcales</taxon>
        <taxon>Thermotaleaceae</taxon>
        <taxon>Marinisporobacter</taxon>
    </lineage>
</organism>
<accession>A0A4R2K991</accession>
<reference evidence="1 2" key="1">
    <citation type="submission" date="2019-03" db="EMBL/GenBank/DDBJ databases">
        <title>Genomic Encyclopedia of Type Strains, Phase IV (KMG-IV): sequencing the most valuable type-strain genomes for metagenomic binning, comparative biology and taxonomic classification.</title>
        <authorList>
            <person name="Goeker M."/>
        </authorList>
    </citation>
    <scope>NUCLEOTIDE SEQUENCE [LARGE SCALE GENOMIC DNA]</scope>
    <source>
        <strain evidence="1 2">DSM 102940</strain>
    </source>
</reference>
<evidence type="ECO:0000313" key="2">
    <source>
        <dbReference type="Proteomes" id="UP000294919"/>
    </source>
</evidence>
<dbReference type="AlphaFoldDB" id="A0A4R2K991"/>
<evidence type="ECO:0000313" key="1">
    <source>
        <dbReference type="EMBL" id="TCO69264.1"/>
    </source>
</evidence>
<gene>
    <name evidence="1" type="ORF">EV214_13341</name>
</gene>
<name>A0A4R2K991_9FIRM</name>
<dbReference type="Proteomes" id="UP000294919">
    <property type="component" value="Unassembled WGS sequence"/>
</dbReference>
<protein>
    <submittedName>
        <fullName evidence="1">Uncharacterized protein</fullName>
    </submittedName>
</protein>